<proteinExistence type="predicted"/>
<keyword evidence="3" id="KW-1185">Reference proteome</keyword>
<dbReference type="OrthoDB" id="204708at2157"/>
<name>A0A3A6Q3K6_9EURY</name>
<dbReference type="Pfam" id="PF26479">
    <property type="entry name" value="DUF8152"/>
    <property type="match status" value="1"/>
</dbReference>
<feature type="domain" description="DUF8152" evidence="1">
    <location>
        <begin position="16"/>
        <end position="96"/>
    </location>
</feature>
<evidence type="ECO:0000313" key="3">
    <source>
        <dbReference type="Proteomes" id="UP000281564"/>
    </source>
</evidence>
<evidence type="ECO:0000313" key="2">
    <source>
        <dbReference type="EMBL" id="RJX51841.1"/>
    </source>
</evidence>
<reference evidence="2 3" key="1">
    <citation type="submission" date="2018-06" db="EMBL/GenBank/DDBJ databases">
        <title>Halonotius sp. F13-13 a new haloarchaeeon isolated from a solar saltern from Isla Cristina, Huelva, Spain.</title>
        <authorList>
            <person name="Duran-Viseras A."/>
            <person name="Sanchez-Porro C."/>
            <person name="Ventosa A."/>
        </authorList>
    </citation>
    <scope>NUCLEOTIDE SEQUENCE [LARGE SCALE GENOMIC DNA]</scope>
    <source>
        <strain evidence="2 3">CECT 7525</strain>
    </source>
</reference>
<protein>
    <recommendedName>
        <fullName evidence="1">DUF8152 domain-containing protein</fullName>
    </recommendedName>
</protein>
<dbReference type="RefSeq" id="WP_120082573.1">
    <property type="nucleotide sequence ID" value="NZ_QMDW01000001.1"/>
</dbReference>
<organism evidence="2 3">
    <name type="scientific">Halonotius pteroides</name>
    <dbReference type="NCBI Taxonomy" id="268735"/>
    <lineage>
        <taxon>Archaea</taxon>
        <taxon>Methanobacteriati</taxon>
        <taxon>Methanobacteriota</taxon>
        <taxon>Stenosarchaea group</taxon>
        <taxon>Halobacteria</taxon>
        <taxon>Halobacteriales</taxon>
        <taxon>Haloferacaceae</taxon>
        <taxon>Halonotius</taxon>
    </lineage>
</organism>
<comment type="caution">
    <text evidence="2">The sequence shown here is derived from an EMBL/GenBank/DDBJ whole genome shotgun (WGS) entry which is preliminary data.</text>
</comment>
<dbReference type="InterPro" id="IPR058465">
    <property type="entry name" value="DUF8152"/>
</dbReference>
<sequence length="97" mass="10168">MEPPETPPEDPAAASDALAAHLTATAERPIPPATNRWLGEAEAVAQDAASDEIDPTTRRQRVQQVAGLLAEADATGDESADEHIAAARACCQVILDR</sequence>
<dbReference type="EMBL" id="QMDW01000001">
    <property type="protein sequence ID" value="RJX51841.1"/>
    <property type="molecule type" value="Genomic_DNA"/>
</dbReference>
<gene>
    <name evidence="2" type="ORF">DP106_00560</name>
</gene>
<evidence type="ECO:0000259" key="1">
    <source>
        <dbReference type="Pfam" id="PF26479"/>
    </source>
</evidence>
<dbReference type="AlphaFoldDB" id="A0A3A6Q3K6"/>
<dbReference type="Proteomes" id="UP000281564">
    <property type="component" value="Unassembled WGS sequence"/>
</dbReference>
<accession>A0A3A6Q3K6</accession>